<gene>
    <name evidence="1" type="ORF">EV420DRAFT_1234457</name>
</gene>
<evidence type="ECO:0000313" key="1">
    <source>
        <dbReference type="EMBL" id="KAK0437584.1"/>
    </source>
</evidence>
<comment type="caution">
    <text evidence="1">The sequence shown here is derived from an EMBL/GenBank/DDBJ whole genome shotgun (WGS) entry which is preliminary data.</text>
</comment>
<proteinExistence type="predicted"/>
<keyword evidence="2" id="KW-1185">Reference proteome</keyword>
<feature type="non-terminal residue" evidence="1">
    <location>
        <position position="155"/>
    </location>
</feature>
<accession>A0AA39ML02</accession>
<dbReference type="EMBL" id="JAUEPS010000108">
    <property type="protein sequence ID" value="KAK0437584.1"/>
    <property type="molecule type" value="Genomic_DNA"/>
</dbReference>
<sequence length="155" mass="17237">SIYIPLLLPEGHGYPLWLSAPISNLPLDFVRHGTQIGDLGYLACDGGFMYLFNVCKDATDPVNLNRSPPSFIPLTNTPGMVHSSLNSTYTRVGTTVLVLPDGTERSDSEEPSLFEEYAIANVHSWYKYFNGQQGRKLYNGSLYLITSCDKCCCWS</sequence>
<dbReference type="GeneID" id="85350116"/>
<protein>
    <submittedName>
        <fullName evidence="1">Uncharacterized protein</fullName>
    </submittedName>
</protein>
<dbReference type="RefSeq" id="XP_060322624.1">
    <property type="nucleotide sequence ID" value="XM_060466568.1"/>
</dbReference>
<reference evidence="1" key="1">
    <citation type="submission" date="2023-06" db="EMBL/GenBank/DDBJ databases">
        <authorList>
            <consortium name="Lawrence Berkeley National Laboratory"/>
            <person name="Ahrendt S."/>
            <person name="Sahu N."/>
            <person name="Indic B."/>
            <person name="Wong-Bajracharya J."/>
            <person name="Merenyi Z."/>
            <person name="Ke H.-M."/>
            <person name="Monk M."/>
            <person name="Kocsube S."/>
            <person name="Drula E."/>
            <person name="Lipzen A."/>
            <person name="Balint B."/>
            <person name="Henrissat B."/>
            <person name="Andreopoulos B."/>
            <person name="Martin F.M."/>
            <person name="Harder C.B."/>
            <person name="Rigling D."/>
            <person name="Ford K.L."/>
            <person name="Foster G.D."/>
            <person name="Pangilinan J."/>
            <person name="Papanicolaou A."/>
            <person name="Barry K."/>
            <person name="LaButti K."/>
            <person name="Viragh M."/>
            <person name="Koriabine M."/>
            <person name="Yan M."/>
            <person name="Riley R."/>
            <person name="Champramary S."/>
            <person name="Plett K.L."/>
            <person name="Tsai I.J."/>
            <person name="Slot J."/>
            <person name="Sipos G."/>
            <person name="Plett J."/>
            <person name="Nagy L.G."/>
            <person name="Grigoriev I.V."/>
        </authorList>
    </citation>
    <scope>NUCLEOTIDE SEQUENCE</scope>
    <source>
        <strain evidence="1">CCBAS 213</strain>
    </source>
</reference>
<feature type="non-terminal residue" evidence="1">
    <location>
        <position position="1"/>
    </location>
</feature>
<name>A0AA39ML02_ARMTA</name>
<organism evidence="1 2">
    <name type="scientific">Armillaria tabescens</name>
    <name type="common">Ringless honey mushroom</name>
    <name type="synonym">Agaricus tabescens</name>
    <dbReference type="NCBI Taxonomy" id="1929756"/>
    <lineage>
        <taxon>Eukaryota</taxon>
        <taxon>Fungi</taxon>
        <taxon>Dikarya</taxon>
        <taxon>Basidiomycota</taxon>
        <taxon>Agaricomycotina</taxon>
        <taxon>Agaricomycetes</taxon>
        <taxon>Agaricomycetidae</taxon>
        <taxon>Agaricales</taxon>
        <taxon>Marasmiineae</taxon>
        <taxon>Physalacriaceae</taxon>
        <taxon>Desarmillaria</taxon>
    </lineage>
</organism>
<evidence type="ECO:0000313" key="2">
    <source>
        <dbReference type="Proteomes" id="UP001175211"/>
    </source>
</evidence>
<dbReference type="Proteomes" id="UP001175211">
    <property type="component" value="Unassembled WGS sequence"/>
</dbReference>
<dbReference type="AlphaFoldDB" id="A0AA39ML02"/>